<proteinExistence type="inferred from homology"/>
<dbReference type="NCBIfam" id="NF006826">
    <property type="entry name" value="PRK09347.1-3"/>
    <property type="match status" value="1"/>
</dbReference>
<evidence type="ECO:0000256" key="3">
    <source>
        <dbReference type="ARBA" id="ARBA00008085"/>
    </source>
</evidence>
<feature type="binding site" evidence="6">
    <location>
        <position position="160"/>
    </location>
    <ligand>
        <name>Zn(2+)</name>
        <dbReference type="ChEBI" id="CHEBI:29105"/>
    </ligand>
</feature>
<evidence type="ECO:0000256" key="5">
    <source>
        <dbReference type="ARBA" id="ARBA00022801"/>
    </source>
</evidence>
<dbReference type="UniPathway" id="UPA00848">
    <property type="reaction ID" value="UER00151"/>
</dbReference>
<evidence type="ECO:0000256" key="2">
    <source>
        <dbReference type="ARBA" id="ARBA00005080"/>
    </source>
</evidence>
<dbReference type="Pfam" id="PF01227">
    <property type="entry name" value="GTP_cyclohydroI"/>
    <property type="match status" value="1"/>
</dbReference>
<comment type="pathway">
    <text evidence="2 6">Cofactor biosynthesis; 7,8-dihydroneopterin triphosphate biosynthesis; 7,8-dihydroneopterin triphosphate from GTP: step 1/1.</text>
</comment>
<feature type="binding site" evidence="6">
    <location>
        <position position="92"/>
    </location>
    <ligand>
        <name>Zn(2+)</name>
        <dbReference type="ChEBI" id="CHEBI:29105"/>
    </ligand>
</feature>
<dbReference type="PANTHER" id="PTHR11109">
    <property type="entry name" value="GTP CYCLOHYDROLASE I"/>
    <property type="match status" value="1"/>
</dbReference>
<dbReference type="Gene3D" id="1.10.286.10">
    <property type="match status" value="1"/>
</dbReference>
<dbReference type="AlphaFoldDB" id="U4T3F1"/>
<dbReference type="Proteomes" id="UP000016761">
    <property type="component" value="Unassembled WGS sequence"/>
</dbReference>
<evidence type="ECO:0000256" key="6">
    <source>
        <dbReference type="HAMAP-Rule" id="MF_00223"/>
    </source>
</evidence>
<feature type="domain" description="GTP cyclohydrolase I" evidence="7">
    <location>
        <begin position="21"/>
        <end position="196"/>
    </location>
</feature>
<dbReference type="GO" id="GO:0003934">
    <property type="term" value="F:GTP cyclohydrolase I activity"/>
    <property type="evidence" value="ECO:0007669"/>
    <property type="project" value="UniProtKB-UniRule"/>
</dbReference>
<comment type="catalytic activity">
    <reaction evidence="1 6">
        <text>GTP + H2O = 7,8-dihydroneopterin 3'-triphosphate + formate + H(+)</text>
        <dbReference type="Rhea" id="RHEA:17473"/>
        <dbReference type="ChEBI" id="CHEBI:15377"/>
        <dbReference type="ChEBI" id="CHEBI:15378"/>
        <dbReference type="ChEBI" id="CHEBI:15740"/>
        <dbReference type="ChEBI" id="CHEBI:37565"/>
        <dbReference type="ChEBI" id="CHEBI:58462"/>
        <dbReference type="EC" id="3.5.4.16"/>
    </reaction>
</comment>
<keyword evidence="6" id="KW-0342">GTP-binding</keyword>
<dbReference type="NCBIfam" id="TIGR00063">
    <property type="entry name" value="folE"/>
    <property type="match status" value="1"/>
</dbReference>
<dbReference type="GO" id="GO:0008270">
    <property type="term" value="F:zinc ion binding"/>
    <property type="evidence" value="ECO:0007669"/>
    <property type="project" value="UniProtKB-UniRule"/>
</dbReference>
<dbReference type="InterPro" id="IPR043133">
    <property type="entry name" value="GTP-CH-I_C/QueF"/>
</dbReference>
<dbReference type="GO" id="GO:0046654">
    <property type="term" value="P:tetrahydrofolate biosynthetic process"/>
    <property type="evidence" value="ECO:0007669"/>
    <property type="project" value="UniProtKB-UniRule"/>
</dbReference>
<dbReference type="OrthoDB" id="9801207at2"/>
<dbReference type="GO" id="GO:0006730">
    <property type="term" value="P:one-carbon metabolic process"/>
    <property type="evidence" value="ECO:0007669"/>
    <property type="project" value="UniProtKB-UniRule"/>
</dbReference>
<keyword evidence="9" id="KW-1185">Reference proteome</keyword>
<organism evidence="8 9">
    <name type="scientific">Psychrobacter aquaticus CMS 56</name>
    <dbReference type="NCBI Taxonomy" id="1354303"/>
    <lineage>
        <taxon>Bacteria</taxon>
        <taxon>Pseudomonadati</taxon>
        <taxon>Pseudomonadota</taxon>
        <taxon>Gammaproteobacteria</taxon>
        <taxon>Moraxellales</taxon>
        <taxon>Moraxellaceae</taxon>
        <taxon>Psychrobacter</taxon>
    </lineage>
</organism>
<keyword evidence="6" id="KW-0862">Zinc</keyword>
<dbReference type="eggNOG" id="COG0302">
    <property type="taxonomic scope" value="Bacteria"/>
</dbReference>
<keyword evidence="6" id="KW-0479">Metal-binding</keyword>
<dbReference type="PATRIC" id="fig|1354303.4.peg.2652"/>
<protein>
    <recommendedName>
        <fullName evidence="6">GTP cyclohydrolase 1</fullName>
        <ecNumber evidence="6">3.5.4.16</ecNumber>
    </recommendedName>
    <alternativeName>
        <fullName evidence="6">GTP cyclohydrolase I</fullName>
        <shortName evidence="6">GTP-CH-I</shortName>
    </alternativeName>
</protein>
<dbReference type="Gene3D" id="3.30.1130.10">
    <property type="match status" value="1"/>
</dbReference>
<dbReference type="HAMAP" id="MF_00223">
    <property type="entry name" value="FolE"/>
    <property type="match status" value="1"/>
</dbReference>
<evidence type="ECO:0000256" key="4">
    <source>
        <dbReference type="ARBA" id="ARBA00022563"/>
    </source>
</evidence>
<dbReference type="EMBL" id="AUSW01000035">
    <property type="protein sequence ID" value="ERL54546.1"/>
    <property type="molecule type" value="Genomic_DNA"/>
</dbReference>
<dbReference type="FunFam" id="3.30.1130.10:FF:000001">
    <property type="entry name" value="GTP cyclohydrolase 1"/>
    <property type="match status" value="1"/>
</dbReference>
<dbReference type="EC" id="3.5.4.16" evidence="6"/>
<dbReference type="SUPFAM" id="SSF55620">
    <property type="entry name" value="Tetrahydrobiopterin biosynthesis enzymes-like"/>
    <property type="match status" value="1"/>
</dbReference>
<accession>U4T3F1</accession>
<dbReference type="InterPro" id="IPR018234">
    <property type="entry name" value="GTP_CycHdrlase_I_CS"/>
</dbReference>
<dbReference type="PROSITE" id="PS00859">
    <property type="entry name" value="GTP_CYCLOHYDROL_1_1"/>
    <property type="match status" value="1"/>
</dbReference>
<dbReference type="GO" id="GO:0005525">
    <property type="term" value="F:GTP binding"/>
    <property type="evidence" value="ECO:0007669"/>
    <property type="project" value="UniProtKB-KW"/>
</dbReference>
<keyword evidence="5 6" id="KW-0378">Hydrolase</keyword>
<dbReference type="GO" id="GO:0006729">
    <property type="term" value="P:tetrahydrobiopterin biosynthetic process"/>
    <property type="evidence" value="ECO:0007669"/>
    <property type="project" value="TreeGrafter"/>
</dbReference>
<dbReference type="NCBIfam" id="NF006825">
    <property type="entry name" value="PRK09347.1-2"/>
    <property type="match status" value="1"/>
</dbReference>
<dbReference type="STRING" id="1354303.M917_2694"/>
<reference evidence="8 9" key="1">
    <citation type="journal article" date="2013" name="Genome Announc.">
        <title>Draft Genome Sequence of Psychrobacter aquaticus Strain CMS 56T, Isolated from a Cyanobacterial Mat Sample Collected from Water Bodies in the McMurdo Dry Valley Region of Antarctica.</title>
        <authorList>
            <person name="Reddy G.S."/>
            <person name="Ara S."/>
            <person name="Singh A."/>
            <person name="Kumar Pinnaka A."/>
            <person name="Shivaji S."/>
        </authorList>
    </citation>
    <scope>NUCLEOTIDE SEQUENCE [LARGE SCALE GENOMIC DNA]</scope>
    <source>
        <strain evidence="8 9">CMS 56</strain>
    </source>
</reference>
<evidence type="ECO:0000256" key="1">
    <source>
        <dbReference type="ARBA" id="ARBA00001052"/>
    </source>
</evidence>
<comment type="subunit">
    <text evidence="6">Homopolymer.</text>
</comment>
<evidence type="ECO:0000313" key="8">
    <source>
        <dbReference type="EMBL" id="ERL54546.1"/>
    </source>
</evidence>
<keyword evidence="6" id="KW-0547">Nucleotide-binding</keyword>
<sequence>MAAKLMSNTPIITSDYQESVESYRQLILSTGEDLERPGLAETPLRAAKAFAHLTQGYHQSLDEVVNDALFPSNNRELVLVQNIEFYSLCEHHMLPFHGVAHVGYLPNGQVLGLSKFARIVDMFARRLQVQENLSDQVAQTIMDVTGCRGVAIVMDAAHMCMMMRGVNKQHSTTRTTSMLGEFVHDNQARTEFLSAIPRRQPAF</sequence>
<dbReference type="InterPro" id="IPR020602">
    <property type="entry name" value="GTP_CycHdrlase_I_dom"/>
</dbReference>
<comment type="caution">
    <text evidence="8">The sequence shown here is derived from an EMBL/GenBank/DDBJ whole genome shotgun (WGS) entry which is preliminary data.</text>
</comment>
<dbReference type="GO" id="GO:0005737">
    <property type="term" value="C:cytoplasm"/>
    <property type="evidence" value="ECO:0007669"/>
    <property type="project" value="TreeGrafter"/>
</dbReference>
<dbReference type="PROSITE" id="PS00860">
    <property type="entry name" value="GTP_CYCLOHYDROL_1_2"/>
    <property type="match status" value="1"/>
</dbReference>
<name>U4T3F1_9GAMM</name>
<evidence type="ECO:0000313" key="9">
    <source>
        <dbReference type="Proteomes" id="UP000016761"/>
    </source>
</evidence>
<keyword evidence="4 6" id="KW-0554">One-carbon metabolism</keyword>
<dbReference type="PANTHER" id="PTHR11109:SF7">
    <property type="entry name" value="GTP CYCLOHYDROLASE 1"/>
    <property type="match status" value="1"/>
</dbReference>
<dbReference type="InterPro" id="IPR043134">
    <property type="entry name" value="GTP-CH-I_N"/>
</dbReference>
<feature type="binding site" evidence="6">
    <location>
        <position position="89"/>
    </location>
    <ligand>
        <name>Zn(2+)</name>
        <dbReference type="ChEBI" id="CHEBI:29105"/>
    </ligand>
</feature>
<gene>
    <name evidence="6" type="primary">folE</name>
    <name evidence="8" type="ORF">M917_2694</name>
</gene>
<dbReference type="InterPro" id="IPR001474">
    <property type="entry name" value="GTP_CycHdrlase_I"/>
</dbReference>
<evidence type="ECO:0000259" key="7">
    <source>
        <dbReference type="Pfam" id="PF01227"/>
    </source>
</evidence>
<comment type="similarity">
    <text evidence="3 6">Belongs to the GTP cyclohydrolase I family.</text>
</comment>